<reference evidence="2" key="2">
    <citation type="submission" date="2021-12" db="EMBL/GenBank/DDBJ databases">
        <title>Resequencing data analysis of finger millet.</title>
        <authorList>
            <person name="Hatakeyama M."/>
            <person name="Aluri S."/>
            <person name="Balachadran M.T."/>
            <person name="Sivarajan S.R."/>
            <person name="Poveda L."/>
            <person name="Shimizu-Inatsugi R."/>
            <person name="Schlapbach R."/>
            <person name="Sreeman S.M."/>
            <person name="Shimizu K.K."/>
        </authorList>
    </citation>
    <scope>NUCLEOTIDE SEQUENCE</scope>
</reference>
<dbReference type="PANTHER" id="PTHR32141:SF26">
    <property type="entry name" value="OS08G0328600 PROTEIN"/>
    <property type="match status" value="1"/>
</dbReference>
<sequence>MAADRLSDLPEDLLRRILYFAPAKEGASTAVLSRRWRFLWQTSGAVNLDSRSYDRTYGASLDNGPKHEAFLQGAMAALRAVAANGPVKRLSLHIESVNIYSISRFVFYRDDESETDHESETDTDQNLISKVMSNPAARSVEELHIAELLEDWSGASFPLLNSLLLHGCHVVFKDLQSMIHGAPHLTTVRLESINILHHWNDSASGNHGCTICGPEVTSLVLTDWSGYGLDEIDSIALDMPKLEYFRYEWFQSCQVSMKSQVWNMTQADLHFKDTMYDEDKLRVTFWHFLRNFGNTKVLKLKLDCPIDELAITDMKRLDELLDNKLLFNLERLEIEGCYNRAGNNVAGIAVANLLHCCPIVHDLWLRIKAKRREVLYNDHDIARKTKLDFDRSVENFKRLRGISGGNDDI</sequence>
<dbReference type="Proteomes" id="UP001054889">
    <property type="component" value="Unassembled WGS sequence"/>
</dbReference>
<reference evidence="2" key="1">
    <citation type="journal article" date="2018" name="DNA Res.">
        <title>Multiple hybrid de novo genome assembly of finger millet, an orphan allotetraploid crop.</title>
        <authorList>
            <person name="Hatakeyama M."/>
            <person name="Aluri S."/>
            <person name="Balachadran M.T."/>
            <person name="Sivarajan S.R."/>
            <person name="Patrignani A."/>
            <person name="Gruter S."/>
            <person name="Poveda L."/>
            <person name="Shimizu-Inatsugi R."/>
            <person name="Baeten J."/>
            <person name="Francoijs K.J."/>
            <person name="Nataraja K.N."/>
            <person name="Reddy Y.A.N."/>
            <person name="Phadnis S."/>
            <person name="Ravikumar R.L."/>
            <person name="Schlapbach R."/>
            <person name="Sreeman S.M."/>
            <person name="Shimizu K.K."/>
        </authorList>
    </citation>
    <scope>NUCLEOTIDE SEQUENCE</scope>
</reference>
<dbReference type="InterPro" id="IPR032675">
    <property type="entry name" value="LRR_dom_sf"/>
</dbReference>
<comment type="caution">
    <text evidence="2">The sequence shown here is derived from an EMBL/GenBank/DDBJ whole genome shotgun (WGS) entry which is preliminary data.</text>
</comment>
<proteinExistence type="predicted"/>
<protein>
    <recommendedName>
        <fullName evidence="1">F-box domain-containing protein</fullName>
    </recommendedName>
</protein>
<dbReference type="InterPro" id="IPR055302">
    <property type="entry name" value="F-box_dom-containing"/>
</dbReference>
<evidence type="ECO:0000259" key="1">
    <source>
        <dbReference type="PROSITE" id="PS50181"/>
    </source>
</evidence>
<dbReference type="EMBL" id="BQKI01000239">
    <property type="protein sequence ID" value="GJN41175.1"/>
    <property type="molecule type" value="Genomic_DNA"/>
</dbReference>
<accession>A0AAV5G413</accession>
<dbReference type="CDD" id="cd22160">
    <property type="entry name" value="F-box_AtFBL13-like"/>
    <property type="match status" value="1"/>
</dbReference>
<dbReference type="Gene3D" id="3.80.10.10">
    <property type="entry name" value="Ribonuclease Inhibitor"/>
    <property type="match status" value="1"/>
</dbReference>
<dbReference type="InterPro" id="IPR053781">
    <property type="entry name" value="F-box_AtFBL13-like"/>
</dbReference>
<feature type="domain" description="F-box" evidence="1">
    <location>
        <begin position="3"/>
        <end position="56"/>
    </location>
</feature>
<dbReference type="InterPro" id="IPR001810">
    <property type="entry name" value="F-box_dom"/>
</dbReference>
<dbReference type="InterPro" id="IPR036047">
    <property type="entry name" value="F-box-like_dom_sf"/>
</dbReference>
<dbReference type="PROSITE" id="PS50181">
    <property type="entry name" value="FBOX"/>
    <property type="match status" value="1"/>
</dbReference>
<organism evidence="2 3">
    <name type="scientific">Eleusine coracana subsp. coracana</name>
    <dbReference type="NCBI Taxonomy" id="191504"/>
    <lineage>
        <taxon>Eukaryota</taxon>
        <taxon>Viridiplantae</taxon>
        <taxon>Streptophyta</taxon>
        <taxon>Embryophyta</taxon>
        <taxon>Tracheophyta</taxon>
        <taxon>Spermatophyta</taxon>
        <taxon>Magnoliopsida</taxon>
        <taxon>Liliopsida</taxon>
        <taxon>Poales</taxon>
        <taxon>Poaceae</taxon>
        <taxon>PACMAD clade</taxon>
        <taxon>Chloridoideae</taxon>
        <taxon>Cynodonteae</taxon>
        <taxon>Eleusininae</taxon>
        <taxon>Eleusine</taxon>
    </lineage>
</organism>
<dbReference type="SUPFAM" id="SSF81383">
    <property type="entry name" value="F-box domain"/>
    <property type="match status" value="1"/>
</dbReference>
<evidence type="ECO:0000313" key="2">
    <source>
        <dbReference type="EMBL" id="GJN41175.1"/>
    </source>
</evidence>
<dbReference type="AlphaFoldDB" id="A0AAV5G413"/>
<dbReference type="SUPFAM" id="SSF52047">
    <property type="entry name" value="RNI-like"/>
    <property type="match status" value="1"/>
</dbReference>
<evidence type="ECO:0000313" key="3">
    <source>
        <dbReference type="Proteomes" id="UP001054889"/>
    </source>
</evidence>
<dbReference type="PANTHER" id="PTHR32141">
    <property type="match status" value="1"/>
</dbReference>
<keyword evidence="3" id="KW-1185">Reference proteome</keyword>
<dbReference type="Pfam" id="PF00646">
    <property type="entry name" value="F-box"/>
    <property type="match status" value="1"/>
</dbReference>
<name>A0AAV5G413_ELECO</name>
<gene>
    <name evidence="2" type="primary">gn00515</name>
    <name evidence="2" type="ORF">PR202_gn00515</name>
</gene>